<evidence type="ECO:0000313" key="2">
    <source>
        <dbReference type="Proteomes" id="UP000018144"/>
    </source>
</evidence>
<dbReference type="AlphaFoldDB" id="U4LQ99"/>
<dbReference type="Proteomes" id="UP000018144">
    <property type="component" value="Unassembled WGS sequence"/>
</dbReference>
<name>U4LQ99_PYROM</name>
<protein>
    <submittedName>
        <fullName evidence="1">Uncharacterized protein</fullName>
    </submittedName>
</protein>
<gene>
    <name evidence="1" type="ORF">PCON_01754</name>
</gene>
<sequence>MNQVQRRREIAARVLEENVISDVRTALQASGRGYGEVVPSLGAHVFPISRIRMQRCLVLYDIYNDRKKLGELMHTIGETEHETTNFPITMSIICG</sequence>
<dbReference type="EMBL" id="HF936171">
    <property type="protein sequence ID" value="CCX33749.1"/>
    <property type="molecule type" value="Genomic_DNA"/>
</dbReference>
<keyword evidence="2" id="KW-1185">Reference proteome</keyword>
<evidence type="ECO:0000313" key="1">
    <source>
        <dbReference type="EMBL" id="CCX33749.1"/>
    </source>
</evidence>
<organism evidence="1 2">
    <name type="scientific">Pyronema omphalodes (strain CBS 100304)</name>
    <name type="common">Pyronema confluens</name>
    <dbReference type="NCBI Taxonomy" id="1076935"/>
    <lineage>
        <taxon>Eukaryota</taxon>
        <taxon>Fungi</taxon>
        <taxon>Dikarya</taxon>
        <taxon>Ascomycota</taxon>
        <taxon>Pezizomycotina</taxon>
        <taxon>Pezizomycetes</taxon>
        <taxon>Pezizales</taxon>
        <taxon>Pyronemataceae</taxon>
        <taxon>Pyronema</taxon>
    </lineage>
</organism>
<reference evidence="1 2" key="1">
    <citation type="journal article" date="2013" name="PLoS Genet.">
        <title>The genome and development-dependent transcriptomes of Pyronema confluens: a window into fungal evolution.</title>
        <authorList>
            <person name="Traeger S."/>
            <person name="Altegoer F."/>
            <person name="Freitag M."/>
            <person name="Gabaldon T."/>
            <person name="Kempken F."/>
            <person name="Kumar A."/>
            <person name="Marcet-Houben M."/>
            <person name="Poggeler S."/>
            <person name="Stajich J.E."/>
            <person name="Nowrousian M."/>
        </authorList>
    </citation>
    <scope>NUCLEOTIDE SEQUENCE [LARGE SCALE GENOMIC DNA]</scope>
    <source>
        <strain evidence="2">CBS 100304</strain>
        <tissue evidence="1">Vegetative mycelium</tissue>
    </source>
</reference>
<accession>U4LQ99</accession>
<proteinExistence type="predicted"/>